<evidence type="ECO:0000313" key="9">
    <source>
        <dbReference type="EMBL" id="ALN58132.1"/>
    </source>
</evidence>
<dbReference type="GO" id="GO:0030246">
    <property type="term" value="F:carbohydrate binding"/>
    <property type="evidence" value="ECO:0007669"/>
    <property type="project" value="InterPro"/>
</dbReference>
<dbReference type="SUPFAM" id="SSF56935">
    <property type="entry name" value="Porins"/>
    <property type="match status" value="1"/>
</dbReference>
<evidence type="ECO:0000256" key="1">
    <source>
        <dbReference type="ARBA" id="ARBA00004571"/>
    </source>
</evidence>
<dbReference type="InterPro" id="IPR039426">
    <property type="entry name" value="TonB-dep_rcpt-like"/>
</dbReference>
<keyword evidence="4" id="KW-0812">Transmembrane</keyword>
<name>A0A0S2DI11_LYSEN</name>
<organism evidence="9 10">
    <name type="scientific">Lysobacter enzymogenes</name>
    <dbReference type="NCBI Taxonomy" id="69"/>
    <lineage>
        <taxon>Bacteria</taxon>
        <taxon>Pseudomonadati</taxon>
        <taxon>Pseudomonadota</taxon>
        <taxon>Gammaproteobacteria</taxon>
        <taxon>Lysobacterales</taxon>
        <taxon>Lysobacteraceae</taxon>
        <taxon>Lysobacter</taxon>
    </lineage>
</organism>
<dbReference type="Gene3D" id="2.60.40.1120">
    <property type="entry name" value="Carboxypeptidase-like, regulatory domain"/>
    <property type="match status" value="1"/>
</dbReference>
<feature type="domain" description="TonB-dependent transporter Oar-like beta-barrel" evidence="8">
    <location>
        <begin position="281"/>
        <end position="353"/>
    </location>
</feature>
<dbReference type="KEGG" id="lez:GLE_2784"/>
<dbReference type="OrthoDB" id="9768147at2"/>
<evidence type="ECO:0000256" key="5">
    <source>
        <dbReference type="ARBA" id="ARBA00023136"/>
    </source>
</evidence>
<evidence type="ECO:0000256" key="2">
    <source>
        <dbReference type="ARBA" id="ARBA00022448"/>
    </source>
</evidence>
<reference evidence="9 10" key="1">
    <citation type="submission" date="2015-11" db="EMBL/GenBank/DDBJ databases">
        <title>Genome sequences of Lysobacter enzymogenes strain C3 and Lysobacter antibioticus ATCC 29479.</title>
        <authorList>
            <person name="Kobayashi D.Y."/>
        </authorList>
    </citation>
    <scope>NUCLEOTIDE SEQUENCE [LARGE SCALE GENOMIC DNA]</scope>
    <source>
        <strain evidence="9 10">C3</strain>
    </source>
</reference>
<feature type="domain" description="TonB-dependent transporter Oar-like beta-barrel" evidence="8">
    <location>
        <begin position="373"/>
        <end position="904"/>
    </location>
</feature>
<evidence type="ECO:0000313" key="10">
    <source>
        <dbReference type="Proteomes" id="UP000061569"/>
    </source>
</evidence>
<dbReference type="SUPFAM" id="SSF49452">
    <property type="entry name" value="Starch-binding domain-like"/>
    <property type="match status" value="1"/>
</dbReference>
<dbReference type="PATRIC" id="fig|69.6.peg.2740"/>
<dbReference type="InterPro" id="IPR013784">
    <property type="entry name" value="Carb-bd-like_fold"/>
</dbReference>
<comment type="subcellular location">
    <subcellularLocation>
        <location evidence="1">Cell outer membrane</location>
        <topology evidence="1">Multi-pass membrane protein</topology>
    </subcellularLocation>
</comment>
<keyword evidence="3" id="KW-1134">Transmembrane beta strand</keyword>
<evidence type="ECO:0000256" key="4">
    <source>
        <dbReference type="ARBA" id="ARBA00022692"/>
    </source>
</evidence>
<dbReference type="Pfam" id="PF25183">
    <property type="entry name" value="OMP_b-brl_4"/>
    <property type="match status" value="2"/>
</dbReference>
<dbReference type="EMBL" id="CP013140">
    <property type="protein sequence ID" value="ALN58132.1"/>
    <property type="molecule type" value="Genomic_DNA"/>
</dbReference>
<keyword evidence="9" id="KW-0675">Receptor</keyword>
<dbReference type="InterPro" id="IPR057601">
    <property type="entry name" value="Oar-like_b-barrel"/>
</dbReference>
<dbReference type="PANTHER" id="PTHR30069:SF46">
    <property type="entry name" value="OAR PROTEIN"/>
    <property type="match status" value="1"/>
</dbReference>
<proteinExistence type="predicted"/>
<dbReference type="PANTHER" id="PTHR30069">
    <property type="entry name" value="TONB-DEPENDENT OUTER MEMBRANE RECEPTOR"/>
    <property type="match status" value="1"/>
</dbReference>
<dbReference type="AlphaFoldDB" id="A0A0S2DI11"/>
<dbReference type="InterPro" id="IPR036942">
    <property type="entry name" value="Beta-barrel_TonB_sf"/>
</dbReference>
<dbReference type="Pfam" id="PF13620">
    <property type="entry name" value="CarboxypepD_reg"/>
    <property type="match status" value="1"/>
</dbReference>
<gene>
    <name evidence="9" type="ORF">GLE_2784</name>
</gene>
<accession>A0A0S2DI11</accession>
<dbReference type="GO" id="GO:0009279">
    <property type="term" value="C:cell outer membrane"/>
    <property type="evidence" value="ECO:0007669"/>
    <property type="project" value="UniProtKB-SubCell"/>
</dbReference>
<sequence>MNHDNDTQGRHPRSQPDRPQYVRTALAPSRFAPGRSLLACALASCLAMAAPAALAQSTAATIRGVVSGNAGPSANASVSATNLASGLVRKVQTGSDGNYTLAGLPPGNYRIDVDADGQTNTRNVTVAVGQSATLNLSTGGVAETAPAGEATDLDKVTVTSTALVENKTSEIATYVSNKQIAALPQGSRNFLAFADIVPGVQFTTGTEGSTKLRSGAQLSNGINVYVDGVGQKDYVLKGGITGQDSSRGNPFPQLGIAEYKVITSNYKAEYDQLSSAAITAVTKSGGNDFHGSFFWDYTSDQWASKTPREEKGEVPKAQQKEEQYGASFSGPLIQDKLHFFVTYEAKEYSSPRTIIPGRNYRIDQLPAQFQEMTRQSPSAPFKEDLYFGKIDWTPGDNHLVEFTAKYRKEDELTGIGGARLPEYGTLKAGEETRLDLRYQYSAENWLNDAHLTFEDVSFGPRPATLLNGYQLRVPKQGQEARDNPDMEEVLFFGGGGDFQDKGQKGYGLQNDFTWSGWTGHTVKAGFKYKVVDINAMEKQPYSPQFRYDIRDFATPYEVVFSGTAGDFPPEVKSRNKQFGIYLQDDWEVNEHLTLNLGLRWDYEQTPSYEDYRTPANLVAALRGWSNINNANVDYDYNDYISNGNNRKAFKDGWQPRLGFSYDLNGDERHVIFGGAGRSYNRNQFDYLSYERYRLAFQQVTYQFNSPNHSCTVTPNGNCFNFDPSFFDPETLAALSRQRPNAGSEVFLLNNDLKTPYSDQFSLGMRNAFELFGQEWNSSATAVYVHSKDGILFSLGNRRPDGTFFPPGVSFGSAPFGDTLPGFGKFFLGNNAVETKTKQLLLSLEKPFTQESGWGVSFAYTFTDAKENRNNSDIFTFDYPNLDRVGFTRALGISRHRFVATGIMDFYGMTLSGKLTLASPEAEESTNCVVYGSNACFFDPYTPDDTIGFKQFDLALQKEWDTGAGFKLWARGDVLNVFNWRNYIDYDTYRGVVGAPNPKLGERRDNISLPTRMFKLSMGFNW</sequence>
<dbReference type="GO" id="GO:0015344">
    <property type="term" value="F:siderophore uptake transmembrane transporter activity"/>
    <property type="evidence" value="ECO:0007669"/>
    <property type="project" value="TreeGrafter"/>
</dbReference>
<protein>
    <submittedName>
        <fullName evidence="9">TonB-dependent outer membrane receptor</fullName>
    </submittedName>
</protein>
<evidence type="ECO:0000256" key="7">
    <source>
        <dbReference type="SAM" id="MobiDB-lite"/>
    </source>
</evidence>
<evidence type="ECO:0000256" key="3">
    <source>
        <dbReference type="ARBA" id="ARBA00022452"/>
    </source>
</evidence>
<dbReference type="Gene3D" id="2.40.170.20">
    <property type="entry name" value="TonB-dependent receptor, beta-barrel domain"/>
    <property type="match status" value="1"/>
</dbReference>
<keyword evidence="5" id="KW-0472">Membrane</keyword>
<dbReference type="Proteomes" id="UP000061569">
    <property type="component" value="Chromosome"/>
</dbReference>
<keyword evidence="2" id="KW-0813">Transport</keyword>
<evidence type="ECO:0000256" key="6">
    <source>
        <dbReference type="ARBA" id="ARBA00023237"/>
    </source>
</evidence>
<evidence type="ECO:0000259" key="8">
    <source>
        <dbReference type="Pfam" id="PF25183"/>
    </source>
</evidence>
<dbReference type="GO" id="GO:0044718">
    <property type="term" value="P:siderophore transmembrane transport"/>
    <property type="evidence" value="ECO:0007669"/>
    <property type="project" value="TreeGrafter"/>
</dbReference>
<feature type="region of interest" description="Disordered" evidence="7">
    <location>
        <begin position="1"/>
        <end position="21"/>
    </location>
</feature>
<keyword evidence="6" id="KW-0998">Cell outer membrane</keyword>
<dbReference type="STRING" id="69.GLE_2784"/>